<dbReference type="InterPro" id="IPR036465">
    <property type="entry name" value="vWFA_dom_sf"/>
</dbReference>
<evidence type="ECO:0000313" key="5">
    <source>
        <dbReference type="EMBL" id="SEC22318.1"/>
    </source>
</evidence>
<dbReference type="SMART" id="SM00327">
    <property type="entry name" value="VWA"/>
    <property type="match status" value="1"/>
</dbReference>
<reference evidence="6" key="1">
    <citation type="submission" date="2016-10" db="EMBL/GenBank/DDBJ databases">
        <authorList>
            <person name="Varghese N."/>
            <person name="Submissions S."/>
        </authorList>
    </citation>
    <scope>NUCLEOTIDE SEQUENCE [LARGE SCALE GENOMIC DNA]</scope>
    <source>
        <strain evidence="6">DSM 22017</strain>
    </source>
</reference>
<dbReference type="AlphaFoldDB" id="A0A1H4QS22"/>
<protein>
    <submittedName>
        <fullName evidence="5">Ca-activated chloride channel family protein</fullName>
    </submittedName>
</protein>
<feature type="region of interest" description="Disordered" evidence="1">
    <location>
        <begin position="38"/>
        <end position="59"/>
    </location>
</feature>
<dbReference type="PANTHER" id="PTHR10579">
    <property type="entry name" value="CALCIUM-ACTIVATED CHLORIDE CHANNEL REGULATOR"/>
    <property type="match status" value="1"/>
</dbReference>
<feature type="compositionally biased region" description="Low complexity" evidence="1">
    <location>
        <begin position="38"/>
        <end position="55"/>
    </location>
</feature>
<evidence type="ECO:0000256" key="1">
    <source>
        <dbReference type="SAM" id="MobiDB-lite"/>
    </source>
</evidence>
<sequence length="670" mass="69093">MTRMQDDHRATPPLATLVAALAALAAVALSLAVVATAPAHAGSPDETTSTETGTDTDTDYARMVLVLDSSGSMAEPAGSGGTKIEAAKRALGTIVDGLPDDAYVGLRVYGAQVFSRDQKGACTDSQLVVDPATDNRDELRSALQQYEPYGETPIGYALRQAARDIGGESTRSIVLVSDGIATCEPDPCVVAGELAQQGIDLQIDVVGLSVDAKARAQLRCVAAKGNGTYYDADDADDIVESLQTATDRALRPFALDGTPLAGGDSANPTPVEVGLWSDTVGTTSRTAERWFSYNRTMPGSTVRVGIASLGGNPEEWDTVQLATSTPVGIPCGTDSGFKNIISSELLGAEVAAGTQGNDDCATSDEVLISVSRSLGNLGRGKAPFSLQVAEEPPVDGTSLPEADDWNGLVLDPPDVTGKPGRVDGGDSFATAPVLTDGAYRGTIVPGETQAFRVELAYGQTLSARVLVPPAGPALRDEVGLQGPFGSLHVYSPMRGQVTMSGDGIKTTGFAAGSGSDVLGVQTPQVRYNNRASSSTLSTSLPGYYYLVYAADADYLDRSFEMPFRIDLQVRGEESGVPDYADGQALLTGGDGPLGEPVTTTEETADPSEPADPSETSGTDERDGADGAERSASDDPGGVSTLTLVAAGGLCAVALGCVGVALALLRGRRRA</sequence>
<keyword evidence="3" id="KW-0732">Signal</keyword>
<feature type="transmembrane region" description="Helical" evidence="2">
    <location>
        <begin position="641"/>
        <end position="664"/>
    </location>
</feature>
<dbReference type="STRING" id="402596.SAMN04489844_1905"/>
<feature type="signal peptide" evidence="3">
    <location>
        <begin position="1"/>
        <end position="41"/>
    </location>
</feature>
<proteinExistence type="predicted"/>
<organism evidence="5 6">
    <name type="scientific">Nocardioides exalbidus</name>
    <dbReference type="NCBI Taxonomy" id="402596"/>
    <lineage>
        <taxon>Bacteria</taxon>
        <taxon>Bacillati</taxon>
        <taxon>Actinomycetota</taxon>
        <taxon>Actinomycetes</taxon>
        <taxon>Propionibacteriales</taxon>
        <taxon>Nocardioidaceae</taxon>
        <taxon>Nocardioides</taxon>
    </lineage>
</organism>
<dbReference type="SUPFAM" id="SSF53300">
    <property type="entry name" value="vWA-like"/>
    <property type="match status" value="1"/>
</dbReference>
<evidence type="ECO:0000313" key="6">
    <source>
        <dbReference type="Proteomes" id="UP000198742"/>
    </source>
</evidence>
<evidence type="ECO:0000256" key="2">
    <source>
        <dbReference type="SAM" id="Phobius"/>
    </source>
</evidence>
<name>A0A1H4QS22_9ACTN</name>
<evidence type="ECO:0000256" key="3">
    <source>
        <dbReference type="SAM" id="SignalP"/>
    </source>
</evidence>
<gene>
    <name evidence="5" type="ORF">SAMN04489844_1905</name>
</gene>
<dbReference type="InterPro" id="IPR051266">
    <property type="entry name" value="CLCR"/>
</dbReference>
<keyword evidence="2" id="KW-1133">Transmembrane helix</keyword>
<dbReference type="EMBL" id="FNRT01000002">
    <property type="protein sequence ID" value="SEC22318.1"/>
    <property type="molecule type" value="Genomic_DNA"/>
</dbReference>
<keyword evidence="2" id="KW-0812">Transmembrane</keyword>
<accession>A0A1H4QS22</accession>
<keyword evidence="6" id="KW-1185">Reference proteome</keyword>
<keyword evidence="2" id="KW-0472">Membrane</keyword>
<feature type="domain" description="VWFA" evidence="4">
    <location>
        <begin position="62"/>
        <end position="246"/>
    </location>
</feature>
<dbReference type="PROSITE" id="PS50234">
    <property type="entry name" value="VWFA"/>
    <property type="match status" value="1"/>
</dbReference>
<dbReference type="Gene3D" id="3.40.50.410">
    <property type="entry name" value="von Willebrand factor, type A domain"/>
    <property type="match status" value="1"/>
</dbReference>
<dbReference type="Proteomes" id="UP000198742">
    <property type="component" value="Unassembled WGS sequence"/>
</dbReference>
<dbReference type="Pfam" id="PF13519">
    <property type="entry name" value="VWA_2"/>
    <property type="match status" value="1"/>
</dbReference>
<dbReference type="PANTHER" id="PTHR10579:SF43">
    <property type="entry name" value="ZINC FINGER (C3HC4-TYPE RING FINGER) FAMILY PROTEIN"/>
    <property type="match status" value="1"/>
</dbReference>
<evidence type="ECO:0000259" key="4">
    <source>
        <dbReference type="PROSITE" id="PS50234"/>
    </source>
</evidence>
<feature type="region of interest" description="Disordered" evidence="1">
    <location>
        <begin position="574"/>
        <end position="637"/>
    </location>
</feature>
<feature type="chain" id="PRO_5011708289" evidence="3">
    <location>
        <begin position="42"/>
        <end position="670"/>
    </location>
</feature>
<dbReference type="OrthoDB" id="4318225at2"/>
<dbReference type="RefSeq" id="WP_090968893.1">
    <property type="nucleotide sequence ID" value="NZ_FNRT01000002.1"/>
</dbReference>
<dbReference type="InterPro" id="IPR002035">
    <property type="entry name" value="VWF_A"/>
</dbReference>
<feature type="compositionally biased region" description="Basic and acidic residues" evidence="1">
    <location>
        <begin position="618"/>
        <end position="632"/>
    </location>
</feature>